<feature type="region of interest" description="Disordered" evidence="1">
    <location>
        <begin position="134"/>
        <end position="167"/>
    </location>
</feature>
<dbReference type="eggNOG" id="ENOG502RS6D">
    <property type="taxonomic scope" value="Eukaryota"/>
</dbReference>
<dbReference type="OMA" id="HAASKEY"/>
<evidence type="ECO:0000313" key="2">
    <source>
        <dbReference type="EMBL" id="EFY87759.1"/>
    </source>
</evidence>
<dbReference type="InParanoid" id="E9E8N0"/>
<dbReference type="EMBL" id="GL698522">
    <property type="protein sequence ID" value="EFY87759.1"/>
    <property type="molecule type" value="Genomic_DNA"/>
</dbReference>
<accession>E9E8N0</accession>
<dbReference type="STRING" id="655827.E9E8N0"/>
<gene>
    <name evidence="2" type="ORF">MAC_06245</name>
</gene>
<feature type="region of interest" description="Disordered" evidence="1">
    <location>
        <begin position="554"/>
        <end position="595"/>
    </location>
</feature>
<reference evidence="2 3" key="1">
    <citation type="journal article" date="2011" name="PLoS Genet.">
        <title>Genome sequencing and comparative transcriptomics of the model entomopathogenic fungi Metarhizium anisopliae and M. acridum.</title>
        <authorList>
            <person name="Gao Q."/>
            <person name="Jin K."/>
            <person name="Ying S.H."/>
            <person name="Zhang Y."/>
            <person name="Xiao G."/>
            <person name="Shang Y."/>
            <person name="Duan Z."/>
            <person name="Hu X."/>
            <person name="Xie X.Q."/>
            <person name="Zhou G."/>
            <person name="Peng G."/>
            <person name="Luo Z."/>
            <person name="Huang W."/>
            <person name="Wang B."/>
            <person name="Fang W."/>
            <person name="Wang S."/>
            <person name="Zhong Y."/>
            <person name="Ma L.J."/>
            <person name="St Leger R.J."/>
            <person name="Zhao G.P."/>
            <person name="Pei Y."/>
            <person name="Feng M.G."/>
            <person name="Xia Y."/>
            <person name="Wang C."/>
        </authorList>
    </citation>
    <scope>NUCLEOTIDE SEQUENCE [LARGE SCALE GENOMIC DNA]</scope>
    <source>
        <strain evidence="2 3">CQMa 102</strain>
    </source>
</reference>
<dbReference type="AlphaFoldDB" id="E9E8N0"/>
<evidence type="ECO:0000313" key="3">
    <source>
        <dbReference type="Proteomes" id="UP000002499"/>
    </source>
</evidence>
<sequence>MAGSQQYKNVEIHYVLKAIHMRMPSDWVRMRFEQRFNRKLSENQVRYLKNKYGRDPRFGTPVANSTSTFGAPNPRIGPGYWPPDDILAIDYQAFEERGDDVAEPNLRVVAPISGIMAPTPSPMAPHVPVVRSGGPDGSELAGALGAHTTSVTGQKRARGKDEEEEVDGLTENRLPNFHKTSRVDASASCTDHFSRPEYSAAFLGPPPIYGNDTMLSSDGAFTPTPLGPVLPACPPVARTPTFCLSGPVHTYALGQANQLPMNSFHYTQLRPMGQCIANNMYTDALTFQDDAYADVSGRTRHGVPGDMSTVPFCNRNANFSFNGGFGQHVSNDLSVPGLGYQHGPKGGFDGFGQTSAVPYPWDLNSTFVHPCMDLLNSTPSFLGLDNTSAIGTQNYTPHQVSEHYSPFTPASNMTQPAVSLQPVSNQVPQQISLDGAAVPETNSCGNLKTILNNNGLDHAASKEYRERLDRELVESLSVHGSDTNSLHFFSDFPSSSKCAFNQNFDVAHLATNMNASTAKTASSDEVFETYICDLDRSTTASTVCTRATSVSQLSEPVHKEKEHNENRLEVERPKESLTTSAAQAALGVSRQTEEK</sequence>
<keyword evidence="3" id="KW-1185">Reference proteome</keyword>
<dbReference type="Proteomes" id="UP000002499">
    <property type="component" value="Unassembled WGS sequence"/>
</dbReference>
<dbReference type="HOGENOM" id="CLU_460847_0_0_1"/>
<feature type="compositionally biased region" description="Basic and acidic residues" evidence="1">
    <location>
        <begin position="556"/>
        <end position="575"/>
    </location>
</feature>
<protein>
    <submittedName>
        <fullName evidence="2">Uncharacterized protein</fullName>
    </submittedName>
</protein>
<evidence type="ECO:0000256" key="1">
    <source>
        <dbReference type="SAM" id="MobiDB-lite"/>
    </source>
</evidence>
<dbReference type="GeneID" id="19250556"/>
<name>E9E8N0_METAQ</name>
<dbReference type="RefSeq" id="XP_007812585.1">
    <property type="nucleotide sequence ID" value="XM_007814394.1"/>
</dbReference>
<dbReference type="OrthoDB" id="4736382at2759"/>
<organism evidence="3">
    <name type="scientific">Metarhizium acridum (strain CQMa 102)</name>
    <dbReference type="NCBI Taxonomy" id="655827"/>
    <lineage>
        <taxon>Eukaryota</taxon>
        <taxon>Fungi</taxon>
        <taxon>Dikarya</taxon>
        <taxon>Ascomycota</taxon>
        <taxon>Pezizomycotina</taxon>
        <taxon>Sordariomycetes</taxon>
        <taxon>Hypocreomycetidae</taxon>
        <taxon>Hypocreales</taxon>
        <taxon>Clavicipitaceae</taxon>
        <taxon>Metarhizium</taxon>
    </lineage>
</organism>
<dbReference type="KEGG" id="maw:19250556"/>
<proteinExistence type="predicted"/>